<gene>
    <name evidence="3" type="ORF">ASTO00021_LOCUS5575</name>
</gene>
<feature type="compositionally biased region" description="Polar residues" evidence="1">
    <location>
        <begin position="274"/>
        <end position="285"/>
    </location>
</feature>
<keyword evidence="2" id="KW-0472">Membrane</keyword>
<name>A0A7S3PGC2_9STRA</name>
<feature type="region of interest" description="Disordered" evidence="1">
    <location>
        <begin position="272"/>
        <end position="294"/>
    </location>
</feature>
<organism evidence="3">
    <name type="scientific">Aplanochytrium stocchinoi</name>
    <dbReference type="NCBI Taxonomy" id="215587"/>
    <lineage>
        <taxon>Eukaryota</taxon>
        <taxon>Sar</taxon>
        <taxon>Stramenopiles</taxon>
        <taxon>Bigyra</taxon>
        <taxon>Labyrinthulomycetes</taxon>
        <taxon>Thraustochytrida</taxon>
        <taxon>Thraustochytriidae</taxon>
        <taxon>Aplanochytrium</taxon>
    </lineage>
</organism>
<reference evidence="3" key="1">
    <citation type="submission" date="2021-01" db="EMBL/GenBank/DDBJ databases">
        <authorList>
            <person name="Corre E."/>
            <person name="Pelletier E."/>
            <person name="Niang G."/>
            <person name="Scheremetjew M."/>
            <person name="Finn R."/>
            <person name="Kale V."/>
            <person name="Holt S."/>
            <person name="Cochrane G."/>
            <person name="Meng A."/>
            <person name="Brown T."/>
            <person name="Cohen L."/>
        </authorList>
    </citation>
    <scope>NUCLEOTIDE SEQUENCE</scope>
    <source>
        <strain evidence="3">GSBS06</strain>
    </source>
</reference>
<accession>A0A7S3PGC2</accession>
<keyword evidence="2" id="KW-0812">Transmembrane</keyword>
<evidence type="ECO:0000256" key="1">
    <source>
        <dbReference type="SAM" id="MobiDB-lite"/>
    </source>
</evidence>
<keyword evidence="2" id="KW-1133">Transmembrane helix</keyword>
<dbReference type="AlphaFoldDB" id="A0A7S3PGC2"/>
<evidence type="ECO:0000313" key="3">
    <source>
        <dbReference type="EMBL" id="CAE0435295.1"/>
    </source>
</evidence>
<evidence type="ECO:0000256" key="2">
    <source>
        <dbReference type="SAM" id="Phobius"/>
    </source>
</evidence>
<dbReference type="EMBL" id="HBIN01007593">
    <property type="protein sequence ID" value="CAE0435295.1"/>
    <property type="molecule type" value="Transcribed_RNA"/>
</dbReference>
<proteinExistence type="predicted"/>
<sequence>MGSPPGSNDEWACDQMHNLTYPYPFTPGFRQFETMLSLPNGTIPSVFASGFEDVTVWKRPYLCENEILLDEGVFGYQCEKAQQQKWVPGNQWFWICGTDWDNKSGDTCRWEYVFLIYGSSIIGINIYAILLAYPRTLFDLIRQRDFPRYYKTDNPLEIVTKLEESRINENGRQEFKVRTVKFGGSYGYFAETETSEPTWIERSKLENDSVGPVYGERGGQYGILHDTYGSSSKDRIRTFESRKHSLERLKLYNRNARKSPYSLPGISHCHAFPTSVSRGRSNRLSKSPAPRKKK</sequence>
<feature type="transmembrane region" description="Helical" evidence="2">
    <location>
        <begin position="112"/>
        <end position="133"/>
    </location>
</feature>
<protein>
    <submittedName>
        <fullName evidence="3">Uncharacterized protein</fullName>
    </submittedName>
</protein>